<dbReference type="GO" id="GO:0007165">
    <property type="term" value="P:signal transduction"/>
    <property type="evidence" value="ECO:0007669"/>
    <property type="project" value="InterPro"/>
</dbReference>
<dbReference type="InterPro" id="IPR002211">
    <property type="entry name" value="Lymphspecific"/>
</dbReference>
<feature type="region of interest" description="Disordered" evidence="1">
    <location>
        <begin position="591"/>
        <end position="615"/>
    </location>
</feature>
<feature type="non-terminal residue" evidence="2">
    <location>
        <position position="1"/>
    </location>
</feature>
<dbReference type="OrthoDB" id="9947942at2759"/>
<dbReference type="PANTHER" id="PTHR18949">
    <property type="entry name" value="CALDESMON"/>
    <property type="match status" value="1"/>
</dbReference>
<feature type="region of interest" description="Disordered" evidence="1">
    <location>
        <begin position="387"/>
        <end position="417"/>
    </location>
</feature>
<feature type="region of interest" description="Disordered" evidence="1">
    <location>
        <begin position="524"/>
        <end position="548"/>
    </location>
</feature>
<dbReference type="GO" id="GO:0003779">
    <property type="term" value="F:actin binding"/>
    <property type="evidence" value="ECO:0007669"/>
    <property type="project" value="InterPro"/>
</dbReference>
<dbReference type="InterPro" id="IPR006018">
    <property type="entry name" value="Caldesmon_LSP"/>
</dbReference>
<feature type="compositionally biased region" description="Polar residues" evidence="1">
    <location>
        <begin position="192"/>
        <end position="205"/>
    </location>
</feature>
<feature type="compositionally biased region" description="Polar residues" evidence="1">
    <location>
        <begin position="605"/>
        <end position="615"/>
    </location>
</feature>
<feature type="compositionally biased region" description="Basic and acidic residues" evidence="1">
    <location>
        <begin position="213"/>
        <end position="233"/>
    </location>
</feature>
<feature type="region of interest" description="Disordered" evidence="1">
    <location>
        <begin position="68"/>
        <end position="254"/>
    </location>
</feature>
<evidence type="ECO:0000256" key="1">
    <source>
        <dbReference type="SAM" id="MobiDB-lite"/>
    </source>
</evidence>
<dbReference type="Pfam" id="PF02029">
    <property type="entry name" value="Caldesmon"/>
    <property type="match status" value="1"/>
</dbReference>
<dbReference type="EMBL" id="SRMA01026605">
    <property type="protein sequence ID" value="TRY81701.1"/>
    <property type="molecule type" value="Genomic_DNA"/>
</dbReference>
<dbReference type="AlphaFoldDB" id="A0A553PVI1"/>
<dbReference type="PANTHER" id="PTHR18949:SF1">
    <property type="entry name" value="LYMPHOCYTE-SPECIFIC PROTEIN 1"/>
    <property type="match status" value="1"/>
</dbReference>
<evidence type="ECO:0000313" key="2">
    <source>
        <dbReference type="EMBL" id="TRY81701.1"/>
    </source>
</evidence>
<feature type="compositionally biased region" description="Basic and acidic residues" evidence="1">
    <location>
        <begin position="159"/>
        <end position="191"/>
    </location>
</feature>
<reference evidence="2 3" key="1">
    <citation type="journal article" date="2019" name="Sci. Data">
        <title>Hybrid genome assembly and annotation of Danionella translucida.</title>
        <authorList>
            <person name="Kadobianskyi M."/>
            <person name="Schulze L."/>
            <person name="Schuelke M."/>
            <person name="Judkewitz B."/>
        </authorList>
    </citation>
    <scope>NUCLEOTIDE SEQUENCE [LARGE SCALE GENOMIC DNA]</scope>
    <source>
        <strain evidence="2 3">Bolton</strain>
    </source>
</reference>
<organism evidence="2 3">
    <name type="scientific">Danionella cerebrum</name>
    <dbReference type="NCBI Taxonomy" id="2873325"/>
    <lineage>
        <taxon>Eukaryota</taxon>
        <taxon>Metazoa</taxon>
        <taxon>Chordata</taxon>
        <taxon>Craniata</taxon>
        <taxon>Vertebrata</taxon>
        <taxon>Euteleostomi</taxon>
        <taxon>Actinopterygii</taxon>
        <taxon>Neopterygii</taxon>
        <taxon>Teleostei</taxon>
        <taxon>Ostariophysi</taxon>
        <taxon>Cypriniformes</taxon>
        <taxon>Danionidae</taxon>
        <taxon>Danioninae</taxon>
        <taxon>Danionella</taxon>
    </lineage>
</organism>
<protein>
    <submittedName>
        <fullName evidence="2">Uncharacterized protein</fullName>
    </submittedName>
</protein>
<dbReference type="Proteomes" id="UP000316079">
    <property type="component" value="Unassembled WGS sequence"/>
</dbReference>
<accession>A0A553PVI1</accession>
<feature type="compositionally biased region" description="Basic and acidic residues" evidence="1">
    <location>
        <begin position="242"/>
        <end position="252"/>
    </location>
</feature>
<sequence length="615" mass="69911">DLLPDASWRVEPFDPEQAGLHGYRNSWVEGQAWFSTKARGPEKSLGGGFQGIQLFRFPNERLAAAQRRKNNVQCNHETRLQQAGIAEPPERSIEDAEEIERERRRRARESFRSQHSLSGCASSSQDGVNPLEAGLHDGELKASSPVVLDEDEGFSDWSQKLERRTRARTQENDKVENLQVEEKAVNDKPQEKTSFATSMQHLQLQEQEEDVNVPDRKNNERRVESIQRLDNSKRRQQSIMENKAKEERKEVKASYTSKVFHSVPNGCSAAAGEEVTSYVVKTKRNVDQDQVFEKKTNTHTGPETKLKLEKIRRSHQEKESQEMEHLRQRQAEAEQELEELKKKREERRRAREEEERRREEEEMQKVLKQEEEKRRLKEDIEKRRMEAAERRMKNFSVTPAEGDGDPFNPLNPASPTYKITERTESLNRSLKKSNSFKKTQTPVLLPKIEDKREQYTNAIEVSSKEVKMAKTPVMDMPGGSAPVASKKSLFEAGEVWSQSSLRGTPSKDTDCVKVGVANLINHWVKGNPEGGNRHSPSTPSDVKPGGVLRKKNMWEIIGESSAAEKSGLGGKSSSSGKQFKYVVTGHGKYEKIPSDGDHYSLFPNGKSSGFSSDDV</sequence>
<comment type="caution">
    <text evidence="2">The sequence shown here is derived from an EMBL/GenBank/DDBJ whole genome shotgun (WGS) entry which is preliminary data.</text>
</comment>
<feature type="region of interest" description="Disordered" evidence="1">
    <location>
        <begin position="290"/>
        <end position="366"/>
    </location>
</feature>
<dbReference type="STRING" id="623744.A0A553PVI1"/>
<name>A0A553PVI1_9TELE</name>
<dbReference type="PRINTS" id="PR01083">
    <property type="entry name" value="LYMPHSPCIFIC"/>
</dbReference>
<gene>
    <name evidence="2" type="ORF">DNTS_026012</name>
</gene>
<keyword evidence="3" id="KW-1185">Reference proteome</keyword>
<feature type="compositionally biased region" description="Polar residues" evidence="1">
    <location>
        <begin position="113"/>
        <end position="127"/>
    </location>
</feature>
<evidence type="ECO:0000313" key="3">
    <source>
        <dbReference type="Proteomes" id="UP000316079"/>
    </source>
</evidence>
<proteinExistence type="predicted"/>